<name>A0AAD8H6X1_9APIA</name>
<evidence type="ECO:0000256" key="1">
    <source>
        <dbReference type="SAM" id="Phobius"/>
    </source>
</evidence>
<keyword evidence="1" id="KW-0472">Membrane</keyword>
<reference evidence="2" key="1">
    <citation type="submission" date="2023-02" db="EMBL/GenBank/DDBJ databases">
        <title>Genome of toxic invasive species Heracleum sosnowskyi carries increased number of genes despite the absence of recent whole-genome duplications.</title>
        <authorList>
            <person name="Schelkunov M."/>
            <person name="Shtratnikova V."/>
            <person name="Makarenko M."/>
            <person name="Klepikova A."/>
            <person name="Omelchenko D."/>
            <person name="Novikova G."/>
            <person name="Obukhova E."/>
            <person name="Bogdanov V."/>
            <person name="Penin A."/>
            <person name="Logacheva M."/>
        </authorList>
    </citation>
    <scope>NUCLEOTIDE SEQUENCE</scope>
    <source>
        <strain evidence="2">Hsosn_3</strain>
        <tissue evidence="2">Leaf</tissue>
    </source>
</reference>
<dbReference type="EMBL" id="JAUIZM010000010">
    <property type="protein sequence ID" value="KAK1361178.1"/>
    <property type="molecule type" value="Genomic_DNA"/>
</dbReference>
<reference evidence="2" key="2">
    <citation type="submission" date="2023-05" db="EMBL/GenBank/DDBJ databases">
        <authorList>
            <person name="Schelkunov M.I."/>
        </authorList>
    </citation>
    <scope>NUCLEOTIDE SEQUENCE</scope>
    <source>
        <strain evidence="2">Hsosn_3</strain>
        <tissue evidence="2">Leaf</tissue>
    </source>
</reference>
<dbReference type="AlphaFoldDB" id="A0AAD8H6X1"/>
<organism evidence="2 3">
    <name type="scientific">Heracleum sosnowskyi</name>
    <dbReference type="NCBI Taxonomy" id="360622"/>
    <lineage>
        <taxon>Eukaryota</taxon>
        <taxon>Viridiplantae</taxon>
        <taxon>Streptophyta</taxon>
        <taxon>Embryophyta</taxon>
        <taxon>Tracheophyta</taxon>
        <taxon>Spermatophyta</taxon>
        <taxon>Magnoliopsida</taxon>
        <taxon>eudicotyledons</taxon>
        <taxon>Gunneridae</taxon>
        <taxon>Pentapetalae</taxon>
        <taxon>asterids</taxon>
        <taxon>campanulids</taxon>
        <taxon>Apiales</taxon>
        <taxon>Apiaceae</taxon>
        <taxon>Apioideae</taxon>
        <taxon>apioid superclade</taxon>
        <taxon>Tordylieae</taxon>
        <taxon>Tordyliinae</taxon>
        <taxon>Heracleum</taxon>
    </lineage>
</organism>
<keyword evidence="1" id="KW-0812">Transmembrane</keyword>
<proteinExistence type="predicted"/>
<comment type="caution">
    <text evidence="2">The sequence shown here is derived from an EMBL/GenBank/DDBJ whole genome shotgun (WGS) entry which is preliminary data.</text>
</comment>
<keyword evidence="1" id="KW-1133">Transmembrane helix</keyword>
<dbReference type="InterPro" id="IPR038939">
    <property type="entry name" value="PDV1/PDV2"/>
</dbReference>
<gene>
    <name evidence="2" type="ORF">POM88_045652</name>
</gene>
<dbReference type="GO" id="GO:0010020">
    <property type="term" value="P:chloroplast fission"/>
    <property type="evidence" value="ECO:0007669"/>
    <property type="project" value="InterPro"/>
</dbReference>
<dbReference type="PANTHER" id="PTHR33600">
    <property type="entry name" value="PLASTID DIVISION PROTEIN PDV2"/>
    <property type="match status" value="1"/>
</dbReference>
<sequence>MTWKMESVEDIDPVLEKIWDLHDKLSDAIHSISRTHFLHSVKSVLRADSGRVRNGFAENDENRNGFVFVKGFPVDDSAIREAKSLNAIRTALENLEDQLEFLHTVQIQQRAERDAAIARLEQSRIVLSLRLGEHQGKNYEVIDEARAFVGAVRDAANFASADNIYDGSAAYPSGENCLHQDVKESNAVFKILISGLSFAKKTIKLNHFTGILGNAALFAVSMVAVLHLQQVSSRSRYISHLPQKQEDNIRGVTKVSRPEGSLSNVSAHMDVLLARG</sequence>
<protein>
    <submittedName>
        <fullName evidence="2">Plastid division protein PDV1</fullName>
    </submittedName>
</protein>
<feature type="transmembrane region" description="Helical" evidence="1">
    <location>
        <begin position="208"/>
        <end position="228"/>
    </location>
</feature>
<accession>A0AAD8H6X1</accession>
<evidence type="ECO:0000313" key="3">
    <source>
        <dbReference type="Proteomes" id="UP001237642"/>
    </source>
</evidence>
<keyword evidence="3" id="KW-1185">Reference proteome</keyword>
<evidence type="ECO:0000313" key="2">
    <source>
        <dbReference type="EMBL" id="KAK1361178.1"/>
    </source>
</evidence>
<dbReference type="Proteomes" id="UP001237642">
    <property type="component" value="Unassembled WGS sequence"/>
</dbReference>
<dbReference type="PANTHER" id="PTHR33600:SF4">
    <property type="entry name" value="PLASTID DIVISION PROTEIN PDV1"/>
    <property type="match status" value="1"/>
</dbReference>